<feature type="transmembrane region" description="Helical" evidence="1">
    <location>
        <begin position="276"/>
        <end position="296"/>
    </location>
</feature>
<keyword evidence="2" id="KW-0548">Nucleotidyltransferase</keyword>
<keyword evidence="2" id="KW-0695">RNA-directed DNA polymerase</keyword>
<keyword evidence="1" id="KW-1133">Transmembrane helix</keyword>
<protein>
    <submittedName>
        <fullName evidence="2">RNA-directed DNA polymerase, eukaryota, reverse transcriptase zinc-binding domain protein</fullName>
    </submittedName>
</protein>
<dbReference type="Gene3D" id="3.60.10.10">
    <property type="entry name" value="Endonuclease/exonuclease/phosphatase"/>
    <property type="match status" value="1"/>
</dbReference>
<evidence type="ECO:0000313" key="3">
    <source>
        <dbReference type="Proteomes" id="UP001151760"/>
    </source>
</evidence>
<reference evidence="2" key="1">
    <citation type="journal article" date="2022" name="Int. J. Mol. Sci.">
        <title>Draft Genome of Tanacetum Coccineum: Genomic Comparison of Closely Related Tanacetum-Family Plants.</title>
        <authorList>
            <person name="Yamashiro T."/>
            <person name="Shiraishi A."/>
            <person name="Nakayama K."/>
            <person name="Satake H."/>
        </authorList>
    </citation>
    <scope>NUCLEOTIDE SEQUENCE</scope>
</reference>
<keyword evidence="1" id="KW-0812">Transmembrane</keyword>
<dbReference type="PANTHER" id="PTHR33116:SF78">
    <property type="entry name" value="OS12G0587133 PROTEIN"/>
    <property type="match status" value="1"/>
</dbReference>
<keyword evidence="2" id="KW-0808">Transferase</keyword>
<dbReference type="GO" id="GO:0003964">
    <property type="term" value="F:RNA-directed DNA polymerase activity"/>
    <property type="evidence" value="ECO:0007669"/>
    <property type="project" value="UniProtKB-KW"/>
</dbReference>
<dbReference type="PANTHER" id="PTHR33116">
    <property type="entry name" value="REVERSE TRANSCRIPTASE ZINC-BINDING DOMAIN-CONTAINING PROTEIN-RELATED-RELATED"/>
    <property type="match status" value="1"/>
</dbReference>
<sequence length="311" mass="35431">MWEWQSNMKHCDKGCRIIVGWNNSIVNIVVIHSLKQRLLCILESMNSQFICFLSLAIGGDFNVTLNVNEHSAWSSYFSNDMKEFKECVNQLELEDLCSSELHFTWKKNLLQVKRGDLIGILKKLDKVMVNDDFINDLLVFSHGDPIITEEDQQCLLNILPFTKGSLPVKYLGVPLITKRMGVNDCRALIDKIKSRVGSWGWKNLLDIRDTIMEVGNGLLNGIKFFYTTTNIVTPVLSNSNDKVTWVGVDGTTKKFSMKQVYSDIRDSTRKESGIALIWRDLGAIAFIMMPFMFFSIGHCGCGLNDHWVESE</sequence>
<dbReference type="Proteomes" id="UP001151760">
    <property type="component" value="Unassembled WGS sequence"/>
</dbReference>
<dbReference type="EMBL" id="BQNB010009548">
    <property type="protein sequence ID" value="GJS65046.1"/>
    <property type="molecule type" value="Genomic_DNA"/>
</dbReference>
<keyword evidence="1" id="KW-0472">Membrane</keyword>
<reference evidence="2" key="2">
    <citation type="submission" date="2022-01" db="EMBL/GenBank/DDBJ databases">
        <authorList>
            <person name="Yamashiro T."/>
            <person name="Shiraishi A."/>
            <person name="Satake H."/>
            <person name="Nakayama K."/>
        </authorList>
    </citation>
    <scope>NUCLEOTIDE SEQUENCE</scope>
</reference>
<evidence type="ECO:0000256" key="1">
    <source>
        <dbReference type="SAM" id="Phobius"/>
    </source>
</evidence>
<keyword evidence="3" id="KW-1185">Reference proteome</keyword>
<proteinExistence type="predicted"/>
<accession>A0ABQ4XJ75</accession>
<dbReference type="SUPFAM" id="SSF56219">
    <property type="entry name" value="DNase I-like"/>
    <property type="match status" value="1"/>
</dbReference>
<comment type="caution">
    <text evidence="2">The sequence shown here is derived from an EMBL/GenBank/DDBJ whole genome shotgun (WGS) entry which is preliminary data.</text>
</comment>
<dbReference type="InterPro" id="IPR036691">
    <property type="entry name" value="Endo/exonu/phosph_ase_sf"/>
</dbReference>
<organism evidence="2 3">
    <name type="scientific">Tanacetum coccineum</name>
    <dbReference type="NCBI Taxonomy" id="301880"/>
    <lineage>
        <taxon>Eukaryota</taxon>
        <taxon>Viridiplantae</taxon>
        <taxon>Streptophyta</taxon>
        <taxon>Embryophyta</taxon>
        <taxon>Tracheophyta</taxon>
        <taxon>Spermatophyta</taxon>
        <taxon>Magnoliopsida</taxon>
        <taxon>eudicotyledons</taxon>
        <taxon>Gunneridae</taxon>
        <taxon>Pentapetalae</taxon>
        <taxon>asterids</taxon>
        <taxon>campanulids</taxon>
        <taxon>Asterales</taxon>
        <taxon>Asteraceae</taxon>
        <taxon>Asteroideae</taxon>
        <taxon>Anthemideae</taxon>
        <taxon>Anthemidinae</taxon>
        <taxon>Tanacetum</taxon>
    </lineage>
</organism>
<name>A0ABQ4XJ75_9ASTR</name>
<evidence type="ECO:0000313" key="2">
    <source>
        <dbReference type="EMBL" id="GJS65046.1"/>
    </source>
</evidence>
<gene>
    <name evidence="2" type="ORF">Tco_0679610</name>
</gene>